<organism evidence="1 2">
    <name type="scientific">Mucuna pruriens</name>
    <name type="common">Velvet bean</name>
    <name type="synonym">Dolichos pruriens</name>
    <dbReference type="NCBI Taxonomy" id="157652"/>
    <lineage>
        <taxon>Eukaryota</taxon>
        <taxon>Viridiplantae</taxon>
        <taxon>Streptophyta</taxon>
        <taxon>Embryophyta</taxon>
        <taxon>Tracheophyta</taxon>
        <taxon>Spermatophyta</taxon>
        <taxon>Magnoliopsida</taxon>
        <taxon>eudicotyledons</taxon>
        <taxon>Gunneridae</taxon>
        <taxon>Pentapetalae</taxon>
        <taxon>rosids</taxon>
        <taxon>fabids</taxon>
        <taxon>Fabales</taxon>
        <taxon>Fabaceae</taxon>
        <taxon>Papilionoideae</taxon>
        <taxon>50 kb inversion clade</taxon>
        <taxon>NPAAA clade</taxon>
        <taxon>indigoferoid/millettioid clade</taxon>
        <taxon>Phaseoleae</taxon>
        <taxon>Mucuna</taxon>
    </lineage>
</organism>
<proteinExistence type="predicted"/>
<accession>A0A371F1X7</accession>
<feature type="non-terminal residue" evidence="1">
    <location>
        <position position="1"/>
    </location>
</feature>
<reference evidence="1" key="1">
    <citation type="submission" date="2018-05" db="EMBL/GenBank/DDBJ databases">
        <title>Draft genome of Mucuna pruriens seed.</title>
        <authorList>
            <person name="Nnadi N.E."/>
            <person name="Vos R."/>
            <person name="Hasami M.H."/>
            <person name="Devisetty U.K."/>
            <person name="Aguiy J.C."/>
        </authorList>
    </citation>
    <scope>NUCLEOTIDE SEQUENCE [LARGE SCALE GENOMIC DNA]</scope>
    <source>
        <strain evidence="1">JCA_2017</strain>
    </source>
</reference>
<dbReference type="STRING" id="157652.A0A371F1X7"/>
<keyword evidence="2" id="KW-1185">Reference proteome</keyword>
<gene>
    <name evidence="1" type="ORF">CR513_48244</name>
</gene>
<dbReference type="Proteomes" id="UP000257109">
    <property type="component" value="Unassembled WGS sequence"/>
</dbReference>
<comment type="caution">
    <text evidence="1">The sequence shown here is derived from an EMBL/GenBank/DDBJ whole genome shotgun (WGS) entry which is preliminary data.</text>
</comment>
<dbReference type="EMBL" id="QJKJ01010970">
    <property type="protein sequence ID" value="RDX72295.1"/>
    <property type="molecule type" value="Genomic_DNA"/>
</dbReference>
<dbReference type="AlphaFoldDB" id="A0A371F1X7"/>
<name>A0A371F1X7_MUCPR</name>
<sequence length="86" mass="9612">MKSSNNTSRSTQLALFTLTCRIEYNQWSSILSSPQELILSCVSSAHMQVLFNGVPTDEFSPYRGVRQGDPISPYLFVLCGETCPFD</sequence>
<protein>
    <submittedName>
        <fullName evidence="1">Mitochondrial protein</fullName>
    </submittedName>
</protein>
<evidence type="ECO:0000313" key="2">
    <source>
        <dbReference type="Proteomes" id="UP000257109"/>
    </source>
</evidence>
<dbReference type="OrthoDB" id="1411964at2759"/>
<evidence type="ECO:0000313" key="1">
    <source>
        <dbReference type="EMBL" id="RDX72295.1"/>
    </source>
</evidence>